<protein>
    <submittedName>
        <fullName evidence="1">Uncharacterized protein</fullName>
    </submittedName>
</protein>
<name>A0A7J6N9A9_PEROL</name>
<reference evidence="1 2" key="1">
    <citation type="submission" date="2020-04" db="EMBL/GenBank/DDBJ databases">
        <title>Perkinsus olseni comparative genomics.</title>
        <authorList>
            <person name="Bogema D.R."/>
        </authorList>
    </citation>
    <scope>NUCLEOTIDE SEQUENCE [LARGE SCALE GENOMIC DNA]</scope>
    <source>
        <strain evidence="1">ATCC PRA-205</strain>
    </source>
</reference>
<dbReference type="AlphaFoldDB" id="A0A7J6N9A9"/>
<gene>
    <name evidence="1" type="ORF">FOZ62_007531</name>
</gene>
<proteinExistence type="predicted"/>
<dbReference type="Proteomes" id="UP000574390">
    <property type="component" value="Unassembled WGS sequence"/>
</dbReference>
<organism evidence="1 2">
    <name type="scientific">Perkinsus olseni</name>
    <name type="common">Perkinsus atlanticus</name>
    <dbReference type="NCBI Taxonomy" id="32597"/>
    <lineage>
        <taxon>Eukaryota</taxon>
        <taxon>Sar</taxon>
        <taxon>Alveolata</taxon>
        <taxon>Perkinsozoa</taxon>
        <taxon>Perkinsea</taxon>
        <taxon>Perkinsida</taxon>
        <taxon>Perkinsidae</taxon>
        <taxon>Perkinsus</taxon>
    </lineage>
</organism>
<dbReference type="EMBL" id="JABANM010037799">
    <property type="protein sequence ID" value="KAF4680396.1"/>
    <property type="molecule type" value="Genomic_DNA"/>
</dbReference>
<sequence>MLFPAHVEALRCRMVERLWKDSPAVGPLPELMSEIMACIPKPVLTLDCPTEEVILRISRIPDFIFAKGGVVYGVSHVESSITLQQISPPGEATTLVSGAPFSLTPATGDEALFYYAADTKHLYVLYAVKSLSVVYKLLDYDVEAAKMSAMRELPELNSGGMRPNHMVVIDDEVFVAVSRSDRSEIRHFKWQESSEVIVVWPAAAAAKAGKILHLNPGSVKPLSLNIVLLDNSITYLVPLERVREASPVVFKAKARRPLLDLSIHSAESSIVGSNAFRVRRPSGQYVLVNIQPELMSETFPLRNSSLLTCPAASDLAGNIYFVFDRCFRKQSPIFGSSENRPAFNSRGREILGGPPASGSIFGGGPPASESIFGGGPPASGSLFGGGSLQASTSNLECRSDYRLLRASPYLHL</sequence>
<accession>A0A7J6N9A9</accession>
<evidence type="ECO:0000313" key="2">
    <source>
        <dbReference type="Proteomes" id="UP000574390"/>
    </source>
</evidence>
<comment type="caution">
    <text evidence="1">The sequence shown here is derived from an EMBL/GenBank/DDBJ whole genome shotgun (WGS) entry which is preliminary data.</text>
</comment>
<evidence type="ECO:0000313" key="1">
    <source>
        <dbReference type="EMBL" id="KAF4680396.1"/>
    </source>
</evidence>